<dbReference type="Pfam" id="PF12762">
    <property type="entry name" value="DDE_Tnp_IS1595"/>
    <property type="match status" value="1"/>
</dbReference>
<dbReference type="InterPro" id="IPR024445">
    <property type="entry name" value="Tnp_ISXO2-like"/>
</dbReference>
<accession>A0ABT5U3I8</accession>
<organism evidence="2 3">
    <name type="scientific">Spartinivicinus poritis</name>
    <dbReference type="NCBI Taxonomy" id="2994640"/>
    <lineage>
        <taxon>Bacteria</taxon>
        <taxon>Pseudomonadati</taxon>
        <taxon>Pseudomonadota</taxon>
        <taxon>Gammaproteobacteria</taxon>
        <taxon>Oceanospirillales</taxon>
        <taxon>Zooshikellaceae</taxon>
        <taxon>Spartinivicinus</taxon>
    </lineage>
</organism>
<gene>
    <name evidence="2" type="ORF">ORQ98_02975</name>
</gene>
<dbReference type="Proteomes" id="UP001528823">
    <property type="component" value="Unassembled WGS sequence"/>
</dbReference>
<feature type="domain" description="ISXO2-like transposase" evidence="1">
    <location>
        <begin position="1"/>
        <end position="72"/>
    </location>
</feature>
<protein>
    <submittedName>
        <fullName evidence="2">Transposase</fullName>
    </submittedName>
</protein>
<evidence type="ECO:0000259" key="1">
    <source>
        <dbReference type="Pfam" id="PF12762"/>
    </source>
</evidence>
<name>A0ABT5U3I8_9GAMM</name>
<sequence>SDGLACFNGVIEAGCLHDKIVCGGGRSSVEEPEFYWVNTILGNLKSALRSTYHAIRAKYAQRYLAEFQYRFNRRFSLVEFIPRLAFVALRTPPLPGKLLNIA</sequence>
<feature type="non-terminal residue" evidence="2">
    <location>
        <position position="1"/>
    </location>
</feature>
<proteinExistence type="predicted"/>
<comment type="caution">
    <text evidence="2">The sequence shown here is derived from an EMBL/GenBank/DDBJ whole genome shotgun (WGS) entry which is preliminary data.</text>
</comment>
<evidence type="ECO:0000313" key="2">
    <source>
        <dbReference type="EMBL" id="MDE1460926.1"/>
    </source>
</evidence>
<evidence type="ECO:0000313" key="3">
    <source>
        <dbReference type="Proteomes" id="UP001528823"/>
    </source>
</evidence>
<dbReference type="EMBL" id="JAPMOU010000002">
    <property type="protein sequence ID" value="MDE1460926.1"/>
    <property type="molecule type" value="Genomic_DNA"/>
</dbReference>
<keyword evidence="3" id="KW-1185">Reference proteome</keyword>
<reference evidence="2 3" key="1">
    <citation type="submission" date="2022-11" db="EMBL/GenBank/DDBJ databases">
        <title>Spartinivicinus poritis sp. nov., isolated from scleractinian coral Porites lutea.</title>
        <authorList>
            <person name="Zhang G."/>
            <person name="Cai L."/>
            <person name="Wei Q."/>
        </authorList>
    </citation>
    <scope>NUCLEOTIDE SEQUENCE [LARGE SCALE GENOMIC DNA]</scope>
    <source>
        <strain evidence="2 3">A2-2</strain>
    </source>
</reference>
<dbReference type="RefSeq" id="WP_274687292.1">
    <property type="nucleotide sequence ID" value="NZ_JAPMOU010000002.1"/>
</dbReference>